<dbReference type="PROSITE" id="PS00922">
    <property type="entry name" value="TRANSGLYCOSYLASE"/>
    <property type="match status" value="1"/>
</dbReference>
<evidence type="ECO:0000259" key="4">
    <source>
        <dbReference type="Pfam" id="PF11873"/>
    </source>
</evidence>
<dbReference type="Pfam" id="PF01464">
    <property type="entry name" value="SLT"/>
    <property type="match status" value="1"/>
</dbReference>
<accession>A0A3S0IDR0</accession>
<gene>
    <name evidence="5" type="ORF">EKG39_05525</name>
</gene>
<comment type="caution">
    <text evidence="5">The sequence shown here is derived from an EMBL/GenBank/DDBJ whole genome shotgun (WGS) entry which is preliminary data.</text>
</comment>
<evidence type="ECO:0000256" key="2">
    <source>
        <dbReference type="SAM" id="SignalP"/>
    </source>
</evidence>
<dbReference type="PANTHER" id="PTHR37423">
    <property type="entry name" value="SOLUBLE LYTIC MUREIN TRANSGLYCOSYLASE-RELATED"/>
    <property type="match status" value="1"/>
</dbReference>
<reference evidence="5 6" key="1">
    <citation type="submission" date="2018-12" db="EMBL/GenBank/DDBJ databases">
        <authorList>
            <person name="Yu L."/>
        </authorList>
    </citation>
    <scope>NUCLEOTIDE SEQUENCE [LARGE SCALE GENOMIC DNA]</scope>
    <source>
        <strain evidence="5 6">HAW-EB5</strain>
    </source>
</reference>
<sequence length="434" mass="48937">MRLALLLFASSVLCIGFSVQAENITHKCNIKVNQQCASAKSYSEQHFVVEPGFASKKFCKQASQRIYTLEKNCRYDSYVTAANTAMADYKAKVFAVWGDEKVSDVHSWVSYSDELNQRSEIDYQTGTIEVSSIGTHNHADMLKIAEQELNRVLTLTKSEAEKADPFVSVIIKNTSEKRTSLVETPESKVNEFKLNDSMAAPKGSNVAKPLMASVMAPVDIDKLVGKAKVVQVSKSETTKKVVPTRTVITVNFPNDWVYKRAQELKPLFVSTTREWQIEPALGLAMMFTESSFNPMARSPIPAYGLMQVVPTSAGLDVNHLIFSKKKSPTPRQLYIEQENLKFGGGYLKLLRDRYFKKIRDPLSKKYCMIAAYNTGPGNVAKTFTGRVRLQPAIDEINRLSPEQVKQRLITKLPYEETRLYLQKVLKEEQRFSSI</sequence>
<dbReference type="OrthoDB" id="5620293at2"/>
<dbReference type="GO" id="GO:0016020">
    <property type="term" value="C:membrane"/>
    <property type="evidence" value="ECO:0007669"/>
    <property type="project" value="InterPro"/>
</dbReference>
<keyword evidence="2" id="KW-0732">Signal</keyword>
<dbReference type="Pfam" id="PF11873">
    <property type="entry name" value="Mltc_N"/>
    <property type="match status" value="1"/>
</dbReference>
<feature type="domain" description="Murein transglycosylase-C N-terminal" evidence="4">
    <location>
        <begin position="83"/>
        <end position="145"/>
    </location>
</feature>
<evidence type="ECO:0000313" key="6">
    <source>
        <dbReference type="Proteomes" id="UP000282060"/>
    </source>
</evidence>
<feature type="signal peptide" evidence="2">
    <location>
        <begin position="1"/>
        <end position="21"/>
    </location>
</feature>
<dbReference type="GO" id="GO:0008933">
    <property type="term" value="F:peptidoglycan lytic transglycosylase activity"/>
    <property type="evidence" value="ECO:0007669"/>
    <property type="project" value="InterPro"/>
</dbReference>
<dbReference type="SUPFAM" id="SSF53955">
    <property type="entry name" value="Lysozyme-like"/>
    <property type="match status" value="1"/>
</dbReference>
<organism evidence="5 6">
    <name type="scientific">Shewanella atlantica</name>
    <dbReference type="NCBI Taxonomy" id="271099"/>
    <lineage>
        <taxon>Bacteria</taxon>
        <taxon>Pseudomonadati</taxon>
        <taxon>Pseudomonadota</taxon>
        <taxon>Gammaproteobacteria</taxon>
        <taxon>Alteromonadales</taxon>
        <taxon>Shewanellaceae</taxon>
        <taxon>Shewanella</taxon>
    </lineage>
</organism>
<feature type="domain" description="Transglycosylase SLT" evidence="3">
    <location>
        <begin position="271"/>
        <end position="384"/>
    </location>
</feature>
<dbReference type="InterPro" id="IPR000189">
    <property type="entry name" value="Transglyc_AS"/>
</dbReference>
<name>A0A3S0IDR0_9GAMM</name>
<dbReference type="AlphaFoldDB" id="A0A3S0IDR0"/>
<evidence type="ECO:0000256" key="1">
    <source>
        <dbReference type="ARBA" id="ARBA00007734"/>
    </source>
</evidence>
<feature type="chain" id="PRO_5018571265" evidence="2">
    <location>
        <begin position="22"/>
        <end position="434"/>
    </location>
</feature>
<dbReference type="PANTHER" id="PTHR37423:SF2">
    <property type="entry name" value="MEMBRANE-BOUND LYTIC MUREIN TRANSGLYCOSYLASE C"/>
    <property type="match status" value="1"/>
</dbReference>
<dbReference type="Proteomes" id="UP000282060">
    <property type="component" value="Unassembled WGS sequence"/>
</dbReference>
<dbReference type="RefSeq" id="WP_126504766.1">
    <property type="nucleotide sequence ID" value="NZ_RXNV01000002.1"/>
</dbReference>
<evidence type="ECO:0000313" key="5">
    <source>
        <dbReference type="EMBL" id="RTR33208.1"/>
    </source>
</evidence>
<dbReference type="InterPro" id="IPR024570">
    <property type="entry name" value="Murein_transglycosylaseC_N"/>
</dbReference>
<evidence type="ECO:0000259" key="3">
    <source>
        <dbReference type="Pfam" id="PF01464"/>
    </source>
</evidence>
<dbReference type="InterPro" id="IPR023346">
    <property type="entry name" value="Lysozyme-like_dom_sf"/>
</dbReference>
<dbReference type="Gene3D" id="1.10.530.10">
    <property type="match status" value="1"/>
</dbReference>
<dbReference type="GO" id="GO:0000270">
    <property type="term" value="P:peptidoglycan metabolic process"/>
    <property type="evidence" value="ECO:0007669"/>
    <property type="project" value="InterPro"/>
</dbReference>
<dbReference type="CDD" id="cd16893">
    <property type="entry name" value="LT_MltC_MltE"/>
    <property type="match status" value="1"/>
</dbReference>
<comment type="similarity">
    <text evidence="1">Belongs to the transglycosylase Slt family.</text>
</comment>
<dbReference type="InterPro" id="IPR008258">
    <property type="entry name" value="Transglycosylase_SLT_dom_1"/>
</dbReference>
<keyword evidence="6" id="KW-1185">Reference proteome</keyword>
<proteinExistence type="inferred from homology"/>
<dbReference type="EMBL" id="RXNV01000002">
    <property type="protein sequence ID" value="RTR33208.1"/>
    <property type="molecule type" value="Genomic_DNA"/>
</dbReference>
<protein>
    <submittedName>
        <fullName evidence="5">DUF3393 domain-containing protein</fullName>
    </submittedName>
</protein>